<dbReference type="InterPro" id="IPR027417">
    <property type="entry name" value="P-loop_NTPase"/>
</dbReference>
<dbReference type="Pfam" id="PF00350">
    <property type="entry name" value="Dynamin_N"/>
    <property type="match status" value="1"/>
</dbReference>
<feature type="compositionally biased region" description="Acidic residues" evidence="4">
    <location>
        <begin position="12"/>
        <end position="21"/>
    </location>
</feature>
<dbReference type="STRING" id="180498.A0A067K8X2"/>
<evidence type="ECO:0000313" key="7">
    <source>
        <dbReference type="EMBL" id="KDP31483.1"/>
    </source>
</evidence>
<organism evidence="7 8">
    <name type="scientific">Jatropha curcas</name>
    <name type="common">Barbados nut</name>
    <dbReference type="NCBI Taxonomy" id="180498"/>
    <lineage>
        <taxon>Eukaryota</taxon>
        <taxon>Viridiplantae</taxon>
        <taxon>Streptophyta</taxon>
        <taxon>Embryophyta</taxon>
        <taxon>Tracheophyta</taxon>
        <taxon>Spermatophyta</taxon>
        <taxon>Magnoliopsida</taxon>
        <taxon>eudicotyledons</taxon>
        <taxon>Gunneridae</taxon>
        <taxon>Pentapetalae</taxon>
        <taxon>rosids</taxon>
        <taxon>fabids</taxon>
        <taxon>Malpighiales</taxon>
        <taxon>Euphorbiaceae</taxon>
        <taxon>Crotonoideae</taxon>
        <taxon>Jatropheae</taxon>
        <taxon>Jatropha</taxon>
    </lineage>
</organism>
<dbReference type="PROSITE" id="PS51718">
    <property type="entry name" value="G_DYNAMIN_2"/>
    <property type="match status" value="1"/>
</dbReference>
<keyword evidence="3" id="KW-0505">Motor protein</keyword>
<feature type="domain" description="GED" evidence="5">
    <location>
        <begin position="464"/>
        <end position="504"/>
    </location>
</feature>
<dbReference type="GO" id="GO:0008017">
    <property type="term" value="F:microtubule binding"/>
    <property type="evidence" value="ECO:0007669"/>
    <property type="project" value="TreeGrafter"/>
</dbReference>
<dbReference type="InterPro" id="IPR001401">
    <property type="entry name" value="Dynamin_GTPase"/>
</dbReference>
<feature type="region of interest" description="Disordered" evidence="4">
    <location>
        <begin position="1"/>
        <end position="22"/>
    </location>
</feature>
<dbReference type="PANTHER" id="PTHR11566">
    <property type="entry name" value="DYNAMIN"/>
    <property type="match status" value="1"/>
</dbReference>
<proteinExistence type="predicted"/>
<dbReference type="Gene3D" id="3.40.50.300">
    <property type="entry name" value="P-loop containing nucleotide triphosphate hydrolases"/>
    <property type="match status" value="2"/>
</dbReference>
<evidence type="ECO:0000256" key="1">
    <source>
        <dbReference type="ARBA" id="ARBA00022741"/>
    </source>
</evidence>
<name>A0A067K8X2_JATCU</name>
<dbReference type="SUPFAM" id="SSF52540">
    <property type="entry name" value="P-loop containing nucleoside triphosphate hydrolases"/>
    <property type="match status" value="1"/>
</dbReference>
<dbReference type="PROSITE" id="PS51388">
    <property type="entry name" value="GED"/>
    <property type="match status" value="1"/>
</dbReference>
<dbReference type="GO" id="GO:0003924">
    <property type="term" value="F:GTPase activity"/>
    <property type="evidence" value="ECO:0007669"/>
    <property type="project" value="InterPro"/>
</dbReference>
<dbReference type="Pfam" id="PF01031">
    <property type="entry name" value="Dynamin_M"/>
    <property type="match status" value="1"/>
</dbReference>
<sequence>MGGTETPLSNGDEMEEYEEGSSLDLVNAEVEEDAVPIVSSYNDHVRPLLDAVDKLRLLKVTIKGIQQSTIVVVDDQPFGKSSILESLAGISNTQFTLVVKHNGVPNLIMIDLPGITWVPVHGQPDNIYEQIAGIIMEDISPKESIILNVLSATIGFPTCESIRISQQVDKTGERTLAVVSMSDKAPEGFLEKVTADDVNIGLAYIGVRNRIGDESYGEASKQEAVLFENHPLPSKIDKSIVAVTIFLGIVGSAKESLRKILVRGEYDEYSDDHDMHCTTRLVEMLNEYSNDLHHCPKSDPTRNFLMEEIHILEESRGIELPNFLPRTAFLSMLQKKVEWISEMLIDFIEKVWTYIENVVLSILMHHSENYNQLQLSIARAGCELISKMKDRSISWVMEIVQMEKVTNYTCNPEYMSEWNKLMGEYDTFKKQIRTNSQNAAWIEGIESIEFLGIKNYQDNVVQQAFDLKMRMTAYWKIVLGRLIDSTALHLQFSIQNLVNREMEK</sequence>
<dbReference type="InterPro" id="IPR045063">
    <property type="entry name" value="Dynamin_N"/>
</dbReference>
<dbReference type="PANTHER" id="PTHR11566:SF173">
    <property type="entry name" value="DYNAMIN-RELATED PROTEIN 4C"/>
    <property type="match status" value="1"/>
</dbReference>
<evidence type="ECO:0000259" key="6">
    <source>
        <dbReference type="PROSITE" id="PS51718"/>
    </source>
</evidence>
<dbReference type="GO" id="GO:0005737">
    <property type="term" value="C:cytoplasm"/>
    <property type="evidence" value="ECO:0007669"/>
    <property type="project" value="TreeGrafter"/>
</dbReference>
<evidence type="ECO:0000313" key="8">
    <source>
        <dbReference type="Proteomes" id="UP000027138"/>
    </source>
</evidence>
<accession>A0A067K8X2</accession>
<dbReference type="InterPro" id="IPR020850">
    <property type="entry name" value="GED_dom"/>
</dbReference>
<evidence type="ECO:0000256" key="4">
    <source>
        <dbReference type="SAM" id="MobiDB-lite"/>
    </source>
</evidence>
<dbReference type="SMART" id="SM00053">
    <property type="entry name" value="DYNc"/>
    <property type="match status" value="1"/>
</dbReference>
<keyword evidence="2" id="KW-0342">GTP-binding</keyword>
<evidence type="ECO:0000256" key="2">
    <source>
        <dbReference type="ARBA" id="ARBA00023134"/>
    </source>
</evidence>
<reference evidence="7 8" key="1">
    <citation type="journal article" date="2014" name="PLoS ONE">
        <title>Global Analysis of Gene Expression Profiles in Physic Nut (Jatropha curcas L.) Seedlings Exposed to Salt Stress.</title>
        <authorList>
            <person name="Zhang L."/>
            <person name="Zhang C."/>
            <person name="Wu P."/>
            <person name="Chen Y."/>
            <person name="Li M."/>
            <person name="Jiang H."/>
            <person name="Wu G."/>
        </authorList>
    </citation>
    <scope>NUCLEOTIDE SEQUENCE [LARGE SCALE GENOMIC DNA]</scope>
    <source>
        <strain evidence="8">cv. GZQX0401</strain>
        <tissue evidence="7">Young leaves</tissue>
    </source>
</reference>
<dbReference type="EMBL" id="KK914629">
    <property type="protein sequence ID" value="KDP31483.1"/>
    <property type="molecule type" value="Genomic_DNA"/>
</dbReference>
<feature type="domain" description="Dynamin-type G" evidence="6">
    <location>
        <begin position="1"/>
        <end position="258"/>
    </location>
</feature>
<dbReference type="GO" id="GO:0005874">
    <property type="term" value="C:microtubule"/>
    <property type="evidence" value="ECO:0007669"/>
    <property type="project" value="TreeGrafter"/>
</dbReference>
<dbReference type="InterPro" id="IPR000375">
    <property type="entry name" value="Dynamin_stalk"/>
</dbReference>
<dbReference type="GO" id="GO:0005525">
    <property type="term" value="F:GTP binding"/>
    <property type="evidence" value="ECO:0007669"/>
    <property type="project" value="InterPro"/>
</dbReference>
<dbReference type="InterPro" id="IPR022812">
    <property type="entry name" value="Dynamin"/>
</dbReference>
<dbReference type="GO" id="GO:0016020">
    <property type="term" value="C:membrane"/>
    <property type="evidence" value="ECO:0007669"/>
    <property type="project" value="TreeGrafter"/>
</dbReference>
<dbReference type="OrthoDB" id="5061070at2759"/>
<gene>
    <name evidence="7" type="ORF">JCGZ_15434</name>
</gene>
<keyword evidence="8" id="KW-1185">Reference proteome</keyword>
<evidence type="ECO:0000256" key="3">
    <source>
        <dbReference type="ARBA" id="ARBA00023175"/>
    </source>
</evidence>
<dbReference type="Proteomes" id="UP000027138">
    <property type="component" value="Unassembled WGS sequence"/>
</dbReference>
<dbReference type="Gene3D" id="1.20.120.1240">
    <property type="entry name" value="Dynamin, middle domain"/>
    <property type="match status" value="1"/>
</dbReference>
<evidence type="ECO:0008006" key="9">
    <source>
        <dbReference type="Google" id="ProtNLM"/>
    </source>
</evidence>
<protein>
    <recommendedName>
        <fullName evidence="9">Dynamin-type G domain-containing protein</fullName>
    </recommendedName>
</protein>
<dbReference type="InterPro" id="IPR030381">
    <property type="entry name" value="G_DYNAMIN_dom"/>
</dbReference>
<keyword evidence="1" id="KW-0547">Nucleotide-binding</keyword>
<dbReference type="AlphaFoldDB" id="A0A067K8X2"/>
<evidence type="ECO:0000259" key="5">
    <source>
        <dbReference type="PROSITE" id="PS51388"/>
    </source>
</evidence>